<dbReference type="InterPro" id="IPR001040">
    <property type="entry name" value="TIF_eIF_4E"/>
</dbReference>
<evidence type="ECO:0000256" key="2">
    <source>
        <dbReference type="SAM" id="MobiDB-lite"/>
    </source>
</evidence>
<keyword evidence="3" id="KW-0472">Membrane</keyword>
<dbReference type="OrthoDB" id="590761at2759"/>
<dbReference type="eggNOG" id="KOG1669">
    <property type="taxonomic scope" value="Eukaryota"/>
</dbReference>
<dbReference type="Pfam" id="PF01652">
    <property type="entry name" value="IF4E"/>
    <property type="match status" value="1"/>
</dbReference>
<protein>
    <submittedName>
        <fullName evidence="4">Uncharacterized protein</fullName>
    </submittedName>
</protein>
<dbReference type="SUPFAM" id="SSF55418">
    <property type="entry name" value="eIF4e-like"/>
    <property type="match status" value="1"/>
</dbReference>
<organism evidence="4 5">
    <name type="scientific">Dictyostelium purpureum</name>
    <name type="common">Slime mold</name>
    <dbReference type="NCBI Taxonomy" id="5786"/>
    <lineage>
        <taxon>Eukaryota</taxon>
        <taxon>Amoebozoa</taxon>
        <taxon>Evosea</taxon>
        <taxon>Eumycetozoa</taxon>
        <taxon>Dictyostelia</taxon>
        <taxon>Dictyosteliales</taxon>
        <taxon>Dictyosteliaceae</taxon>
        <taxon>Dictyostelium</taxon>
    </lineage>
</organism>
<feature type="region of interest" description="Disordered" evidence="2">
    <location>
        <begin position="520"/>
        <end position="549"/>
    </location>
</feature>
<dbReference type="GeneID" id="10508601"/>
<feature type="region of interest" description="Disordered" evidence="2">
    <location>
        <begin position="714"/>
        <end position="758"/>
    </location>
</feature>
<evidence type="ECO:0000256" key="1">
    <source>
        <dbReference type="RuleBase" id="RU004374"/>
    </source>
</evidence>
<reference evidence="5" key="1">
    <citation type="journal article" date="2011" name="Genome Biol.">
        <title>Comparative genomics of the social amoebae Dictyostelium discoideum and Dictyostelium purpureum.</title>
        <authorList>
            <consortium name="US DOE Joint Genome Institute (JGI-PGF)"/>
            <person name="Sucgang R."/>
            <person name="Kuo A."/>
            <person name="Tian X."/>
            <person name="Salerno W."/>
            <person name="Parikh A."/>
            <person name="Feasley C.L."/>
            <person name="Dalin E."/>
            <person name="Tu H."/>
            <person name="Huang E."/>
            <person name="Barry K."/>
            <person name="Lindquist E."/>
            <person name="Shapiro H."/>
            <person name="Bruce D."/>
            <person name="Schmutz J."/>
            <person name="Salamov A."/>
            <person name="Fey P."/>
            <person name="Gaudet P."/>
            <person name="Anjard C."/>
            <person name="Babu M.M."/>
            <person name="Basu S."/>
            <person name="Bushmanova Y."/>
            <person name="van der Wel H."/>
            <person name="Katoh-Kurasawa M."/>
            <person name="Dinh C."/>
            <person name="Coutinho P.M."/>
            <person name="Saito T."/>
            <person name="Elias M."/>
            <person name="Schaap P."/>
            <person name="Kay R.R."/>
            <person name="Henrissat B."/>
            <person name="Eichinger L."/>
            <person name="Rivero F."/>
            <person name="Putnam N.H."/>
            <person name="West C.M."/>
            <person name="Loomis W.F."/>
            <person name="Chisholm R.L."/>
            <person name="Shaulsky G."/>
            <person name="Strassmann J.E."/>
            <person name="Queller D.C."/>
            <person name="Kuspa A."/>
            <person name="Grigoriev I.V."/>
        </authorList>
    </citation>
    <scope>NUCLEOTIDE SEQUENCE [LARGE SCALE GENOMIC DNA]</scope>
    <source>
        <strain evidence="5">QSDP1</strain>
    </source>
</reference>
<dbReference type="PANTHER" id="PTHR11960">
    <property type="entry name" value="EUKARYOTIC TRANSLATION INITIATION FACTOR 4E RELATED"/>
    <property type="match status" value="1"/>
</dbReference>
<feature type="compositionally biased region" description="Acidic residues" evidence="2">
    <location>
        <begin position="40"/>
        <end position="100"/>
    </location>
</feature>
<dbReference type="RefSeq" id="XP_003292639.1">
    <property type="nucleotide sequence ID" value="XM_003292591.1"/>
</dbReference>
<feature type="compositionally biased region" description="Low complexity" evidence="2">
    <location>
        <begin position="112"/>
        <end position="126"/>
    </location>
</feature>
<feature type="region of interest" description="Disordered" evidence="2">
    <location>
        <begin position="635"/>
        <end position="655"/>
    </location>
</feature>
<dbReference type="PANTHER" id="PTHR11960:SF26">
    <property type="match status" value="1"/>
</dbReference>
<feature type="compositionally biased region" description="Low complexity" evidence="2">
    <location>
        <begin position="416"/>
        <end position="441"/>
    </location>
</feature>
<dbReference type="InParanoid" id="F0ZZ02"/>
<sequence>MNWVIENESDSNNTSTINDKSLLEELKGIMEKKSLYNDGANEESEEYEDDYTDKEDYSDEEDDYYDEEDEERYIEEDDDDEEEDYEEDLEISDNDEDDGGSNDLAASPMNISSSTSTPEVSLSLSPSKEEYKEKREMFDNPRPIVDIHEPAYLEYEWVFYYDDSTLKGQSCDDYQSFVKNLGSFNTIQGFWGFWNNIINSAMFPDGTNLRLFKQGIAPMWEDPCNENGGKWTLSCHKDHSHNLALKTILALIGEQLDYSHDICGFVLSVRSNRHVISVWNKSGDDKEIHEKICDQLKDSVFGRVFKYFPHKQLEKSNGSVPPSPMTPSHSSYNLRSSSSSGYITPIKRENSSPMISKLVNSPSYNSDLQKSLENISSNGNNNCNNSNNNLISSFENVNNNNNNNNNRKDSFKFKKSQSTSSLNIGIKSSSSSLTNSSNNSNVYTPLKSSREVPINNSTPKLNNSLSRENLKSNLTSVEISTLSPKIDDVNNINNNIVTNNIVQTEDQKISTPTTILTKSNSKEDIKSSNGYKKHQNYTAQQNNTPQKRFTKNEIKDKAMPTSSKPPLAPAHNNSFNNNSSSNVCCNTPSKIVNEVLNNIAAASTSGTKDKDQIEEIILAAASASGLIVVDPTTISPTSSAVSTSPPSPLLDSLSNTPTLSNKFALTPSKEEIEKSISVDYDKKQIQHISQDESISEADVSSFIEVDNSSDLQTDVSSNIVPKSKKKKSKSKSKNNSNVKLANTTTSSRKKVNSSRNNQNNITLNDQFLVQSGKTSSTLSSTIGFLKDHKIVFIMIFSILFIPVILQTK</sequence>
<keyword evidence="1" id="KW-0694">RNA-binding</keyword>
<dbReference type="Proteomes" id="UP000001064">
    <property type="component" value="Unassembled WGS sequence"/>
</dbReference>
<dbReference type="STRING" id="5786.F0ZZ02"/>
<gene>
    <name evidence="4" type="ORF">DICPUDRAFT_99410</name>
</gene>
<dbReference type="EMBL" id="GL871297">
    <property type="protein sequence ID" value="EGC30825.1"/>
    <property type="molecule type" value="Genomic_DNA"/>
</dbReference>
<evidence type="ECO:0000313" key="5">
    <source>
        <dbReference type="Proteomes" id="UP000001064"/>
    </source>
</evidence>
<proteinExistence type="inferred from homology"/>
<keyword evidence="5" id="KW-1185">Reference proteome</keyword>
<feature type="compositionally biased region" description="Basic residues" evidence="2">
    <location>
        <begin position="722"/>
        <end position="732"/>
    </location>
</feature>
<evidence type="ECO:0000313" key="4">
    <source>
        <dbReference type="EMBL" id="EGC30825.1"/>
    </source>
</evidence>
<feature type="compositionally biased region" description="Polar residues" evidence="2">
    <location>
        <begin position="536"/>
        <end position="547"/>
    </location>
</feature>
<feature type="region of interest" description="Disordered" evidence="2">
    <location>
        <begin position="313"/>
        <end position="347"/>
    </location>
</feature>
<feature type="region of interest" description="Disordered" evidence="2">
    <location>
        <begin position="369"/>
        <end position="467"/>
    </location>
</feature>
<feature type="region of interest" description="Disordered" evidence="2">
    <location>
        <begin position="31"/>
        <end position="135"/>
    </location>
</feature>
<dbReference type="KEGG" id="dpp:DICPUDRAFT_99410"/>
<dbReference type="GO" id="GO:0000340">
    <property type="term" value="F:RNA 7-methylguanosine cap binding"/>
    <property type="evidence" value="ECO:0000318"/>
    <property type="project" value="GO_Central"/>
</dbReference>
<feature type="transmembrane region" description="Helical" evidence="3">
    <location>
        <begin position="790"/>
        <end position="807"/>
    </location>
</feature>
<keyword evidence="3" id="KW-0812">Transmembrane</keyword>
<feature type="compositionally biased region" description="Low complexity" evidence="2">
    <location>
        <begin position="371"/>
        <end position="405"/>
    </location>
</feature>
<dbReference type="AlphaFoldDB" id="F0ZZ02"/>
<feature type="compositionally biased region" description="Low complexity" evidence="2">
    <location>
        <begin position="733"/>
        <end position="746"/>
    </location>
</feature>
<feature type="region of interest" description="Disordered" evidence="2">
    <location>
        <begin position="556"/>
        <end position="575"/>
    </location>
</feature>
<dbReference type="VEuPathDB" id="AmoebaDB:DICPUDRAFT_99410"/>
<feature type="compositionally biased region" description="Low complexity" evidence="2">
    <location>
        <begin position="328"/>
        <end position="340"/>
    </location>
</feature>
<feature type="compositionally biased region" description="Polar residues" evidence="2">
    <location>
        <begin position="454"/>
        <end position="467"/>
    </location>
</feature>
<keyword evidence="1" id="KW-0396">Initiation factor</keyword>
<keyword evidence="3" id="KW-1133">Transmembrane helix</keyword>
<accession>F0ZZ02</accession>
<keyword evidence="1" id="KW-0648">Protein biosynthesis</keyword>
<dbReference type="Gene3D" id="3.30.760.10">
    <property type="entry name" value="RNA Cap, Translation Initiation Factor Eif4e"/>
    <property type="match status" value="1"/>
</dbReference>
<dbReference type="InterPro" id="IPR023398">
    <property type="entry name" value="TIF_eIF4e-like"/>
</dbReference>
<dbReference type="GO" id="GO:0016281">
    <property type="term" value="C:eukaryotic translation initiation factor 4F complex"/>
    <property type="evidence" value="ECO:0000318"/>
    <property type="project" value="GO_Central"/>
</dbReference>
<dbReference type="GO" id="GO:0003743">
    <property type="term" value="F:translation initiation factor activity"/>
    <property type="evidence" value="ECO:0000318"/>
    <property type="project" value="GO_Central"/>
</dbReference>
<dbReference type="OMA" id="YLEYEWV"/>
<dbReference type="GO" id="GO:0006413">
    <property type="term" value="P:translational initiation"/>
    <property type="evidence" value="ECO:0000318"/>
    <property type="project" value="GO_Central"/>
</dbReference>
<evidence type="ECO:0000256" key="3">
    <source>
        <dbReference type="SAM" id="Phobius"/>
    </source>
</evidence>
<comment type="similarity">
    <text evidence="1">Belongs to the eukaryotic initiation factor 4E family.</text>
</comment>
<name>F0ZZ02_DICPU</name>